<sequence>MFPGRPGGLEGACARPAAQALGEGGSLHGHIRRALSSQAFRSGNNALTVHDNPLGFLTVAP</sequence>
<dbReference type="AlphaFoldDB" id="A0A7J0CQG3"/>
<accession>A0A7J0CQG3</accession>
<proteinExistence type="predicted"/>
<gene>
    <name evidence="1" type="ORF">Smic_31240</name>
</gene>
<dbReference type="Proteomes" id="UP000498740">
    <property type="component" value="Unassembled WGS sequence"/>
</dbReference>
<dbReference type="EMBL" id="BLWD01000001">
    <property type="protein sequence ID" value="GFN04568.1"/>
    <property type="molecule type" value="Genomic_DNA"/>
</dbReference>
<organism evidence="1 2">
    <name type="scientific">Streptomyces microflavus</name>
    <name type="common">Streptomyces lipmanii</name>
    <dbReference type="NCBI Taxonomy" id="1919"/>
    <lineage>
        <taxon>Bacteria</taxon>
        <taxon>Bacillati</taxon>
        <taxon>Actinomycetota</taxon>
        <taxon>Actinomycetes</taxon>
        <taxon>Kitasatosporales</taxon>
        <taxon>Streptomycetaceae</taxon>
        <taxon>Streptomyces</taxon>
    </lineage>
</organism>
<comment type="caution">
    <text evidence="1">The sequence shown here is derived from an EMBL/GenBank/DDBJ whole genome shotgun (WGS) entry which is preliminary data.</text>
</comment>
<evidence type="ECO:0000313" key="1">
    <source>
        <dbReference type="EMBL" id="GFN04568.1"/>
    </source>
</evidence>
<evidence type="ECO:0000313" key="2">
    <source>
        <dbReference type="Proteomes" id="UP000498740"/>
    </source>
</evidence>
<name>A0A7J0CQG3_STRMI</name>
<protein>
    <submittedName>
        <fullName evidence="1">Uncharacterized protein</fullName>
    </submittedName>
</protein>
<reference evidence="1 2" key="1">
    <citation type="submission" date="2020-05" db="EMBL/GenBank/DDBJ databases">
        <title>Whole genome shotgun sequence of Streptomyces microflavus NBRC 13062.</title>
        <authorList>
            <person name="Komaki H."/>
            <person name="Tamura T."/>
        </authorList>
    </citation>
    <scope>NUCLEOTIDE SEQUENCE [LARGE SCALE GENOMIC DNA]</scope>
    <source>
        <strain evidence="1 2">NBRC 13062</strain>
    </source>
</reference>